<organism evidence="1">
    <name type="scientific">marine sediment metagenome</name>
    <dbReference type="NCBI Taxonomy" id="412755"/>
    <lineage>
        <taxon>unclassified sequences</taxon>
        <taxon>metagenomes</taxon>
        <taxon>ecological metagenomes</taxon>
    </lineage>
</organism>
<name>X1SFX8_9ZZZZ</name>
<feature type="non-terminal residue" evidence="1">
    <location>
        <position position="1"/>
    </location>
</feature>
<accession>X1SFX8</accession>
<comment type="caution">
    <text evidence="1">The sequence shown here is derived from an EMBL/GenBank/DDBJ whole genome shotgun (WGS) entry which is preliminary data.</text>
</comment>
<protein>
    <recommendedName>
        <fullName evidence="2">Secretion system C-terminal sorting domain-containing protein</fullName>
    </recommendedName>
</protein>
<reference evidence="1" key="1">
    <citation type="journal article" date="2014" name="Front. Microbiol.">
        <title>High frequency of phylogenetically diverse reductive dehalogenase-homologous genes in deep subseafloor sedimentary metagenomes.</title>
        <authorList>
            <person name="Kawai M."/>
            <person name="Futagami T."/>
            <person name="Toyoda A."/>
            <person name="Takaki Y."/>
            <person name="Nishi S."/>
            <person name="Hori S."/>
            <person name="Arai W."/>
            <person name="Tsubouchi T."/>
            <person name="Morono Y."/>
            <person name="Uchiyama I."/>
            <person name="Ito T."/>
            <person name="Fujiyama A."/>
            <person name="Inagaki F."/>
            <person name="Takami H."/>
        </authorList>
    </citation>
    <scope>NUCLEOTIDE SEQUENCE</scope>
    <source>
        <strain evidence="1">Expedition CK06-06</strain>
    </source>
</reference>
<evidence type="ECO:0000313" key="1">
    <source>
        <dbReference type="EMBL" id="GAI66679.1"/>
    </source>
</evidence>
<dbReference type="EMBL" id="BARW01002035">
    <property type="protein sequence ID" value="GAI66679.1"/>
    <property type="molecule type" value="Genomic_DNA"/>
</dbReference>
<gene>
    <name evidence="1" type="ORF">S12H4_05959</name>
</gene>
<evidence type="ECO:0008006" key="2">
    <source>
        <dbReference type="Google" id="ProtNLM"/>
    </source>
</evidence>
<dbReference type="Gene3D" id="2.60.40.4070">
    <property type="match status" value="1"/>
</dbReference>
<proteinExistence type="predicted"/>
<dbReference type="InterPro" id="IPR026444">
    <property type="entry name" value="Secre_tail"/>
</dbReference>
<sequence>VYPNNHVISNSSPEANALVDYLENHGGRMYLEGGDVWCYDVQSGGYDFGPLFGIAGVSDGGSDMGPVVGESSVFTQGMSFTYGGENSWMDHINPTGSGFLIFHDGNDAYNCGVANDAGTYQTVGTSFELGLLSDGSPPSTRAALLDSIMHFFGITTGIAETVEHSDLSYSYFEVYPNPFSELTNIKFQMQDVRSKKQDISLKIYDVSGRIIKSFNLISGVLPLASAVIWDGTDNRGRKLPQGVYFVKFTAEDFSKTQKIIFLK</sequence>
<dbReference type="AlphaFoldDB" id="X1SFX8"/>
<dbReference type="NCBIfam" id="TIGR04183">
    <property type="entry name" value="Por_Secre_tail"/>
    <property type="match status" value="1"/>
</dbReference>